<evidence type="ECO:0000256" key="1">
    <source>
        <dbReference type="SAM" id="MobiDB-lite"/>
    </source>
</evidence>
<organism evidence="2 4">
    <name type="scientific">Mycobacterium tuberculosis</name>
    <dbReference type="NCBI Taxonomy" id="1773"/>
    <lineage>
        <taxon>Bacteria</taxon>
        <taxon>Bacillati</taxon>
        <taxon>Actinomycetota</taxon>
        <taxon>Actinomycetes</taxon>
        <taxon>Mycobacteriales</taxon>
        <taxon>Mycobacteriaceae</taxon>
        <taxon>Mycobacterium</taxon>
        <taxon>Mycobacterium tuberculosis complex</taxon>
    </lineage>
</organism>
<protein>
    <submittedName>
        <fullName evidence="2">Uncharacterized protein</fullName>
    </submittedName>
</protein>
<dbReference type="AlphaFoldDB" id="A0A0U0RPI9"/>
<gene>
    <name evidence="2" type="ORF">ERS007703_03079</name>
    <name evidence="3" type="ORF">ERS007741_01877</name>
</gene>
<evidence type="ECO:0000313" key="3">
    <source>
        <dbReference type="EMBL" id="COW22677.1"/>
    </source>
</evidence>
<dbReference type="EMBL" id="CHKL01000184">
    <property type="protein sequence ID" value="COW22677.1"/>
    <property type="molecule type" value="Genomic_DNA"/>
</dbReference>
<dbReference type="EMBL" id="CSAE01000387">
    <property type="protein sequence ID" value="COW21524.1"/>
    <property type="molecule type" value="Genomic_DNA"/>
</dbReference>
<sequence length="190" mass="19482">MVSSSPSARLRAQRAAIVGGPASLSRRVARAVARSPFAANTIVAAELTIVSGCGPSQPNNSAACPVLPSWTATLAATRTAAARSVASGELSRSSASVAAAVQSPVRASASARRTVNPLAPAWTAARYSRAQRTEASRVSAAYRVRMSASRSSRSPCSASRSASSADTGEISSCERNSEVSTSWWCALPTI</sequence>
<accession>A0A0U0RPI9</accession>
<dbReference type="Proteomes" id="UP000038802">
    <property type="component" value="Unassembled WGS sequence"/>
</dbReference>
<dbReference type="Proteomes" id="UP000048600">
    <property type="component" value="Unassembled WGS sequence"/>
</dbReference>
<evidence type="ECO:0000313" key="5">
    <source>
        <dbReference type="Proteomes" id="UP000048600"/>
    </source>
</evidence>
<evidence type="ECO:0000313" key="4">
    <source>
        <dbReference type="Proteomes" id="UP000038802"/>
    </source>
</evidence>
<proteinExistence type="predicted"/>
<name>A0A0U0RPI9_MYCTX</name>
<feature type="region of interest" description="Disordered" evidence="1">
    <location>
        <begin position="149"/>
        <end position="176"/>
    </location>
</feature>
<reference evidence="2" key="1">
    <citation type="submission" date="2015-03" db="EMBL/GenBank/DDBJ databases">
        <authorList>
            <person name="Murphy D."/>
        </authorList>
    </citation>
    <scope>NUCLEOTIDE SEQUENCE [LARGE SCALE GENOMIC DNA]</scope>
    <source>
        <strain evidence="2">K00500041</strain>
    </source>
</reference>
<feature type="compositionally biased region" description="Low complexity" evidence="1">
    <location>
        <begin position="149"/>
        <end position="165"/>
    </location>
</feature>
<reference evidence="4 5" key="2">
    <citation type="submission" date="2015-03" db="EMBL/GenBank/DDBJ databases">
        <authorList>
            <consortium name="Pathogen Informatics"/>
        </authorList>
    </citation>
    <scope>NUCLEOTIDE SEQUENCE [LARGE SCALE GENOMIC DNA]</scope>
    <source>
        <strain evidence="4">K00500041</strain>
        <strain evidence="3 5">P00601463</strain>
    </source>
</reference>
<evidence type="ECO:0000313" key="2">
    <source>
        <dbReference type="EMBL" id="COW21524.1"/>
    </source>
</evidence>